<feature type="region of interest" description="Disordered" evidence="1">
    <location>
        <begin position="54"/>
        <end position="100"/>
    </location>
</feature>
<accession>A0AAV1TNX6</accession>
<evidence type="ECO:0000313" key="3">
    <source>
        <dbReference type="Proteomes" id="UP001162060"/>
    </source>
</evidence>
<dbReference type="EMBL" id="CAKLBY020000066">
    <property type="protein sequence ID" value="CAK7922992.1"/>
    <property type="molecule type" value="Genomic_DNA"/>
</dbReference>
<reference evidence="2" key="1">
    <citation type="submission" date="2024-01" db="EMBL/GenBank/DDBJ databases">
        <authorList>
            <person name="Webb A."/>
        </authorList>
    </citation>
    <scope>NUCLEOTIDE SEQUENCE</scope>
    <source>
        <strain evidence="2">Pm1</strain>
    </source>
</reference>
<sequence length="125" mass="13981">MAEGTDVQPSPPKRASEVDSHPDCASTVLTLMTDTIRQEQSRAIATVERQLALPAHATSPMRQLRSAPPLDRKRGHESSFEKGEVLEDNTSHRADNNIVKRGRAEPMPLLWLTNDAGWERIDRDD</sequence>
<comment type="caution">
    <text evidence="2">The sequence shown here is derived from an EMBL/GenBank/DDBJ whole genome shotgun (WGS) entry which is preliminary data.</text>
</comment>
<proteinExistence type="predicted"/>
<protein>
    <submittedName>
        <fullName evidence="2">Uncharacterized protein</fullName>
    </submittedName>
</protein>
<dbReference type="Proteomes" id="UP001162060">
    <property type="component" value="Unassembled WGS sequence"/>
</dbReference>
<name>A0AAV1TNX6_9STRA</name>
<evidence type="ECO:0000256" key="1">
    <source>
        <dbReference type="SAM" id="MobiDB-lite"/>
    </source>
</evidence>
<feature type="region of interest" description="Disordered" evidence="1">
    <location>
        <begin position="1"/>
        <end position="22"/>
    </location>
</feature>
<evidence type="ECO:0000313" key="2">
    <source>
        <dbReference type="EMBL" id="CAK7922992.1"/>
    </source>
</evidence>
<gene>
    <name evidence="2" type="ORF">PM001_LOCUS8163</name>
</gene>
<dbReference type="AlphaFoldDB" id="A0AAV1TNX6"/>
<feature type="compositionally biased region" description="Basic and acidic residues" evidence="1">
    <location>
        <begin position="70"/>
        <end position="95"/>
    </location>
</feature>
<organism evidence="2 3">
    <name type="scientific">Peronospora matthiolae</name>
    <dbReference type="NCBI Taxonomy" id="2874970"/>
    <lineage>
        <taxon>Eukaryota</taxon>
        <taxon>Sar</taxon>
        <taxon>Stramenopiles</taxon>
        <taxon>Oomycota</taxon>
        <taxon>Peronosporomycetes</taxon>
        <taxon>Peronosporales</taxon>
        <taxon>Peronosporaceae</taxon>
        <taxon>Peronospora</taxon>
    </lineage>
</organism>